<dbReference type="eggNOG" id="COG0500">
    <property type="taxonomic scope" value="Bacteria"/>
</dbReference>
<dbReference type="CDD" id="cd02440">
    <property type="entry name" value="AdoMet_MTases"/>
    <property type="match status" value="1"/>
</dbReference>
<dbReference type="STRING" id="269796.Rru_A3432"/>
<reference evidence="3 4" key="1">
    <citation type="journal article" date="2011" name="Stand. Genomic Sci.">
        <title>Complete genome sequence of Rhodospirillum rubrum type strain (S1).</title>
        <authorList>
            <person name="Munk A.C."/>
            <person name="Copeland A."/>
            <person name="Lucas S."/>
            <person name="Lapidus A."/>
            <person name="Del Rio T.G."/>
            <person name="Barry K."/>
            <person name="Detter J.C."/>
            <person name="Hammon N."/>
            <person name="Israni S."/>
            <person name="Pitluck S."/>
            <person name="Brettin T."/>
            <person name="Bruce D."/>
            <person name="Han C."/>
            <person name="Tapia R."/>
            <person name="Gilna P."/>
            <person name="Schmutz J."/>
            <person name="Larimer F."/>
            <person name="Land M."/>
            <person name="Kyrpides N.C."/>
            <person name="Mavromatis K."/>
            <person name="Richardson P."/>
            <person name="Rohde M."/>
            <person name="Goker M."/>
            <person name="Klenk H.P."/>
            <person name="Zhang Y."/>
            <person name="Roberts G.P."/>
            <person name="Reslewic S."/>
            <person name="Schwartz D.C."/>
        </authorList>
    </citation>
    <scope>NUCLEOTIDE SEQUENCE [LARGE SCALE GENOMIC DNA]</scope>
    <source>
        <strain evidence="4">ATCC 11170 / ATH 1.1.1 / DSM 467 / LMG 4362 / NCIMB 8255 / S1</strain>
    </source>
</reference>
<dbReference type="InterPro" id="IPR018773">
    <property type="entry name" value="MeTrfase_reg_dom_prd"/>
</dbReference>
<dbReference type="Pfam" id="PF08242">
    <property type="entry name" value="Methyltransf_12"/>
    <property type="match status" value="1"/>
</dbReference>
<dbReference type="HOGENOM" id="CLU_032787_1_0_5"/>
<dbReference type="SUPFAM" id="SSF53335">
    <property type="entry name" value="S-adenosyl-L-methionine-dependent methyltransferases"/>
    <property type="match status" value="1"/>
</dbReference>
<dbReference type="Proteomes" id="UP000001929">
    <property type="component" value="Chromosome"/>
</dbReference>
<dbReference type="EMBL" id="CP000230">
    <property type="protein sequence ID" value="ABC24226.1"/>
    <property type="molecule type" value="Genomic_DNA"/>
</dbReference>
<feature type="domain" description="Methyltransferase type 12" evidence="1">
    <location>
        <begin position="48"/>
        <end position="145"/>
    </location>
</feature>
<gene>
    <name evidence="3" type="ordered locus">Rru_A3432</name>
</gene>
<dbReference type="InterPro" id="IPR029063">
    <property type="entry name" value="SAM-dependent_MTases_sf"/>
</dbReference>
<evidence type="ECO:0008006" key="5">
    <source>
        <dbReference type="Google" id="ProtNLM"/>
    </source>
</evidence>
<keyword evidence="4" id="KW-1185">Reference proteome</keyword>
<feature type="domain" description="Methyltransferase regulatory" evidence="2">
    <location>
        <begin position="224"/>
        <end position="299"/>
    </location>
</feature>
<proteinExistence type="predicted"/>
<evidence type="ECO:0000259" key="2">
    <source>
        <dbReference type="Pfam" id="PF10119"/>
    </source>
</evidence>
<organism evidence="3 4">
    <name type="scientific">Rhodospirillum rubrum (strain ATCC 11170 / ATH 1.1.1 / DSM 467 / LMG 4362 / NCIMB 8255 / S1)</name>
    <dbReference type="NCBI Taxonomy" id="269796"/>
    <lineage>
        <taxon>Bacteria</taxon>
        <taxon>Pseudomonadati</taxon>
        <taxon>Pseudomonadota</taxon>
        <taxon>Alphaproteobacteria</taxon>
        <taxon>Rhodospirillales</taxon>
        <taxon>Rhodospirillaceae</taxon>
        <taxon>Rhodospirillum</taxon>
    </lineage>
</organism>
<dbReference type="RefSeq" id="WP_011391179.1">
    <property type="nucleotide sequence ID" value="NC_007643.1"/>
</dbReference>
<dbReference type="PANTHER" id="PTHR43861">
    <property type="entry name" value="TRANS-ACONITATE 2-METHYLTRANSFERASE-RELATED"/>
    <property type="match status" value="1"/>
</dbReference>
<evidence type="ECO:0000313" key="4">
    <source>
        <dbReference type="Proteomes" id="UP000001929"/>
    </source>
</evidence>
<sequence length="507" mass="52503">MHEIAPLSPAAAALADFQPDRGPAALNGAAVFCGFAPRPLDDGFTWADFGCGLGITASILAAANPQGRFFAIDADGQALAAGRALAKAAFLDNLTFLQADYTKPHDLDLPPLDFAVLGNVLCWLDGQERQALLSRLGTLLKPGGIVLATYDALPGAAALVPLRDLLFSVTAGQAANPVARARAAIDWLGAMRAAGIDFFRDNPALGPRLDALIERGPQALAGRFFGGTLRPLHFAQVNAEMAAQGLTFAGRAEAFLNLIDLAVPAALRPRLRAATSRAEVEATRDFIRNEDHRRDLYIKGAAPSDGAALTAFDDGRILGPAAAPGQANPEVSFGAVSLSFRGALFESLLAALDLGPRPVGELCASAALEGVPPGLIRDGLRLLTAGGLARPYARAADVAPAAPPVWPLRLPHPLNRALALTLGLGGPTVALASKVLGDGVVMDNRDALLLVALCDAGPEGAVERALAILADQAIPCGPATTQALTDRLSPLITDILPWLRVLGVVEG</sequence>
<dbReference type="EnsemblBacteria" id="ABC24226">
    <property type="protein sequence ID" value="ABC24226"/>
    <property type="gene ID" value="Rru_A3432"/>
</dbReference>
<dbReference type="Gene3D" id="3.40.50.150">
    <property type="entry name" value="Vaccinia Virus protein VP39"/>
    <property type="match status" value="1"/>
</dbReference>
<dbReference type="SMR" id="Q2RNR9"/>
<evidence type="ECO:0000313" key="3">
    <source>
        <dbReference type="EMBL" id="ABC24226.1"/>
    </source>
</evidence>
<dbReference type="AlphaFoldDB" id="Q2RNR9"/>
<dbReference type="PhylomeDB" id="Q2RNR9"/>
<dbReference type="Pfam" id="PF10119">
    <property type="entry name" value="MethyTransf_Reg"/>
    <property type="match status" value="1"/>
</dbReference>
<name>Q2RNR9_RHORT</name>
<evidence type="ECO:0000259" key="1">
    <source>
        <dbReference type="Pfam" id="PF08242"/>
    </source>
</evidence>
<dbReference type="PATRIC" id="fig|269796.9.peg.3548"/>
<dbReference type="InterPro" id="IPR013217">
    <property type="entry name" value="Methyltransf_12"/>
</dbReference>
<accession>Q2RNR9</accession>
<protein>
    <recommendedName>
        <fullName evidence="5">Methyltransferase domain-containing protein</fullName>
    </recommendedName>
</protein>
<dbReference type="KEGG" id="rru:Rru_A3432"/>